<dbReference type="Proteomes" id="UP001558632">
    <property type="component" value="Unassembled WGS sequence"/>
</dbReference>
<dbReference type="PROSITE" id="PS00639">
    <property type="entry name" value="THIOL_PROTEASE_HIS"/>
    <property type="match status" value="1"/>
</dbReference>
<reference evidence="2 3" key="1">
    <citation type="submission" date="2024-07" db="EMBL/GenBank/DDBJ databases">
        <title>Enhanced genomic and transcriptomic resources for Trichinella pseudospiralis and T. spiralis underpin the discovery of pronounced molecular differences between stages and species.</title>
        <authorList>
            <person name="Pasi K.K."/>
            <person name="La Rosa G."/>
            <person name="Gomez-Morales M.A."/>
            <person name="Tosini F."/>
            <person name="Sumanam S."/>
            <person name="Young N.D."/>
            <person name="Chang B.C."/>
            <person name="Robin G.B."/>
        </authorList>
    </citation>
    <scope>NUCLEOTIDE SEQUENCE [LARGE SCALE GENOMIC DNA]</scope>
    <source>
        <strain evidence="2">ISS534</strain>
    </source>
</reference>
<feature type="domain" description="Peptidase C1A papain C-terminal" evidence="1">
    <location>
        <begin position="4"/>
        <end position="94"/>
    </location>
</feature>
<dbReference type="InterPro" id="IPR000668">
    <property type="entry name" value="Peptidase_C1A_C"/>
</dbReference>
<protein>
    <submittedName>
        <fullName evidence="2">Cathepsin</fullName>
    </submittedName>
</protein>
<name>A0ABR3KLN7_TRISP</name>
<comment type="caution">
    <text evidence="2">The sequence shown here is derived from an EMBL/GenBank/DDBJ whole genome shotgun (WGS) entry which is preliminary data.</text>
</comment>
<dbReference type="EMBL" id="JBEUSY010000254">
    <property type="protein sequence ID" value="KAL1240814.1"/>
    <property type="molecule type" value="Genomic_DNA"/>
</dbReference>
<dbReference type="Gene3D" id="3.90.70.10">
    <property type="entry name" value="Cysteine proteinases"/>
    <property type="match status" value="1"/>
</dbReference>
<organism evidence="2 3">
    <name type="scientific">Trichinella spiralis</name>
    <name type="common">Trichina worm</name>
    <dbReference type="NCBI Taxonomy" id="6334"/>
    <lineage>
        <taxon>Eukaryota</taxon>
        <taxon>Metazoa</taxon>
        <taxon>Ecdysozoa</taxon>
        <taxon>Nematoda</taxon>
        <taxon>Enoplea</taxon>
        <taxon>Dorylaimia</taxon>
        <taxon>Trichinellida</taxon>
        <taxon>Trichinellidae</taxon>
        <taxon>Trichinella</taxon>
    </lineage>
</organism>
<dbReference type="InterPro" id="IPR025660">
    <property type="entry name" value="Pept_his_AS"/>
</dbReference>
<sequence>MCRPYMLAPKCQRTCQASYNLSLKRDKYYGKSHYYVNQDEFDIMQEIYQRGPVVAGFKVYHDFLYYISGVYRKSSAHYLGNHAVKIIGWGKENSIHIGWLPIHGTIHLEKMALLEFYAVRRV</sequence>
<dbReference type="SUPFAM" id="SSF54001">
    <property type="entry name" value="Cysteine proteinases"/>
    <property type="match status" value="1"/>
</dbReference>
<proteinExistence type="predicted"/>
<accession>A0ABR3KLN7</accession>
<evidence type="ECO:0000259" key="1">
    <source>
        <dbReference type="Pfam" id="PF00112"/>
    </source>
</evidence>
<keyword evidence="3" id="KW-1185">Reference proteome</keyword>
<gene>
    <name evidence="2" type="ORF">TSPI_02672</name>
</gene>
<evidence type="ECO:0000313" key="3">
    <source>
        <dbReference type="Proteomes" id="UP001558632"/>
    </source>
</evidence>
<dbReference type="InterPro" id="IPR038765">
    <property type="entry name" value="Papain-like_cys_pep_sf"/>
</dbReference>
<evidence type="ECO:0000313" key="2">
    <source>
        <dbReference type="EMBL" id="KAL1240814.1"/>
    </source>
</evidence>
<dbReference type="Pfam" id="PF00112">
    <property type="entry name" value="Peptidase_C1"/>
    <property type="match status" value="1"/>
</dbReference>